<dbReference type="AlphaFoldDB" id="A0A075WIV1"/>
<dbReference type="Proteomes" id="UP000028501">
    <property type="component" value="Chromosome"/>
</dbReference>
<name>A0A075WIV1_ARCFL</name>
<sequence>MISGVWVVSLELLKKVSAEEVEEFEGPDS</sequence>
<gene>
    <name evidence="1" type="ORF">AFULGI_00024320</name>
</gene>
<dbReference type="HOGENOM" id="CLU_3408311_0_0_2"/>
<evidence type="ECO:0000313" key="2">
    <source>
        <dbReference type="Proteomes" id="UP000028501"/>
    </source>
</evidence>
<proteinExistence type="predicted"/>
<reference evidence="1 2" key="1">
    <citation type="submission" date="2013-07" db="EMBL/GenBank/DDBJ databases">
        <title>Genome of Archaeoglobus fulgidus.</title>
        <authorList>
            <person name="Fiebig A."/>
            <person name="Birkeland N.-K."/>
        </authorList>
    </citation>
    <scope>NUCLEOTIDE SEQUENCE [LARGE SCALE GENOMIC DNA]</scope>
    <source>
        <strain evidence="1 2">DSM 8774</strain>
    </source>
</reference>
<organism evidence="1 2">
    <name type="scientific">Archaeoglobus fulgidus DSM 8774</name>
    <dbReference type="NCBI Taxonomy" id="1344584"/>
    <lineage>
        <taxon>Archaea</taxon>
        <taxon>Methanobacteriati</taxon>
        <taxon>Methanobacteriota</taxon>
        <taxon>Archaeoglobi</taxon>
        <taxon>Archaeoglobales</taxon>
        <taxon>Archaeoglobaceae</taxon>
        <taxon>Archaeoglobus</taxon>
    </lineage>
</organism>
<dbReference type="EMBL" id="CP006577">
    <property type="protein sequence ID" value="AIG99149.1"/>
    <property type="molecule type" value="Genomic_DNA"/>
</dbReference>
<dbReference type="KEGG" id="afg:AFULGI_00024320"/>
<evidence type="ECO:0000313" key="1">
    <source>
        <dbReference type="EMBL" id="AIG99149.1"/>
    </source>
</evidence>
<protein>
    <submittedName>
        <fullName evidence="1">Uncharacterized protein</fullName>
    </submittedName>
</protein>
<accession>A0A075WIV1</accession>